<accession>E6WUK4</accession>
<reference evidence="2 3" key="1">
    <citation type="submission" date="2011-01" db="EMBL/GenBank/DDBJ databases">
        <title>Complete sequence of Pseudoxanthomonas suwonensis 11-1.</title>
        <authorList>
            <consortium name="US DOE Joint Genome Institute"/>
            <person name="Lucas S."/>
            <person name="Copeland A."/>
            <person name="Lapidus A."/>
            <person name="Cheng J.-F."/>
            <person name="Goodwin L."/>
            <person name="Pitluck S."/>
            <person name="Teshima H."/>
            <person name="Detter J.C."/>
            <person name="Han C."/>
            <person name="Tapia R."/>
            <person name="Land M."/>
            <person name="Hauser L."/>
            <person name="Kyrpides N."/>
            <person name="Ivanova N."/>
            <person name="Ovchinnikova G."/>
            <person name="Siebers A.K."/>
            <person name="Allgaier M."/>
            <person name="Thelen M.P."/>
            <person name="Hugenholtz P."/>
            <person name="Gladden J."/>
            <person name="Woyke T."/>
        </authorList>
    </citation>
    <scope>NUCLEOTIDE SEQUENCE [LARGE SCALE GENOMIC DNA]</scope>
    <source>
        <strain evidence="3">11-1</strain>
    </source>
</reference>
<dbReference type="eggNOG" id="COG3932">
    <property type="taxonomic scope" value="Bacteria"/>
</dbReference>
<dbReference type="EMBL" id="CP002446">
    <property type="protein sequence ID" value="ADV27706.1"/>
    <property type="molecule type" value="Genomic_DNA"/>
</dbReference>
<keyword evidence="3" id="KW-1185">Reference proteome</keyword>
<dbReference type="Proteomes" id="UP000008632">
    <property type="component" value="Chromosome"/>
</dbReference>
<dbReference type="HOGENOM" id="CLU_093444_0_0_6"/>
<evidence type="ECO:0000313" key="2">
    <source>
        <dbReference type="EMBL" id="ADV27706.1"/>
    </source>
</evidence>
<feature type="transmembrane region" description="Helical" evidence="1">
    <location>
        <begin position="66"/>
        <end position="90"/>
    </location>
</feature>
<keyword evidence="1" id="KW-1133">Transmembrane helix</keyword>
<organism evidence="2 3">
    <name type="scientific">Pseudoxanthomonas suwonensis (strain 11-1)</name>
    <dbReference type="NCBI Taxonomy" id="743721"/>
    <lineage>
        <taxon>Bacteria</taxon>
        <taxon>Pseudomonadati</taxon>
        <taxon>Pseudomonadota</taxon>
        <taxon>Gammaproteobacteria</taxon>
        <taxon>Lysobacterales</taxon>
        <taxon>Lysobacteraceae</taxon>
        <taxon>Pseudoxanthomonas</taxon>
    </lineage>
</organism>
<evidence type="ECO:0000313" key="3">
    <source>
        <dbReference type="Proteomes" id="UP000008632"/>
    </source>
</evidence>
<dbReference type="KEGG" id="psu:Psesu_1864"/>
<dbReference type="STRING" id="743721.Psesu_1864"/>
<keyword evidence="1" id="KW-0812">Transmembrane</keyword>
<dbReference type="InterPro" id="IPR010331">
    <property type="entry name" value="ExoD"/>
</dbReference>
<dbReference type="OrthoDB" id="5966050at2"/>
<evidence type="ECO:0000256" key="1">
    <source>
        <dbReference type="SAM" id="Phobius"/>
    </source>
</evidence>
<sequence length="213" mass="22632">MARPTDPAGPTPARSGLTRLLDGFAQGDPDELLTLDHLLGDLGRSAFGMFLFVSILPGFIPVPGAAGVVAGPLVVLIGLQLIAGLSRPWLPRFVGRRGPRRSTLNRFRQRIAPWLGRLEHLVRPRLQGLAGNRAANALTGLLMAVLGVLLALPIPMTNYVFAGLLLLFALALLERDGALLLCLWLVSATTIGVMAVVSGELAALVGQWIDRLG</sequence>
<feature type="transmembrane region" description="Helical" evidence="1">
    <location>
        <begin position="180"/>
        <end position="209"/>
    </location>
</feature>
<dbReference type="Pfam" id="PF06055">
    <property type="entry name" value="ExoD"/>
    <property type="match status" value="1"/>
</dbReference>
<proteinExistence type="predicted"/>
<dbReference type="AlphaFoldDB" id="E6WUK4"/>
<dbReference type="RefSeq" id="WP_013535534.1">
    <property type="nucleotide sequence ID" value="NC_014924.1"/>
</dbReference>
<gene>
    <name evidence="2" type="ordered locus">Psesu_1864</name>
</gene>
<name>E6WUK4_PSEUU</name>
<keyword evidence="1" id="KW-0472">Membrane</keyword>
<dbReference type="PANTHER" id="PTHR41795">
    <property type="entry name" value="EXOPOLYSACCHARIDE SYNTHESIS PROTEIN"/>
    <property type="match status" value="1"/>
</dbReference>
<dbReference type="PANTHER" id="PTHR41795:SF1">
    <property type="entry name" value="EXOPOLYSACCHARIDE SYNTHESIS PROTEIN"/>
    <property type="match status" value="1"/>
</dbReference>
<dbReference type="PIRSF" id="PIRSF033239">
    <property type="entry name" value="ExoD"/>
    <property type="match status" value="1"/>
</dbReference>
<protein>
    <submittedName>
        <fullName evidence="2">Exopolysaccharide synthesis ExoD</fullName>
    </submittedName>
</protein>